<dbReference type="PANTHER" id="PTHR28268">
    <property type="entry name" value="MICOS SUBUNIT MIC26"/>
    <property type="match status" value="1"/>
</dbReference>
<evidence type="ECO:0000313" key="4">
    <source>
        <dbReference type="Proteomes" id="UP000279259"/>
    </source>
</evidence>
<proteinExistence type="predicted"/>
<evidence type="ECO:0000313" key="3">
    <source>
        <dbReference type="EMBL" id="RSH87241.1"/>
    </source>
</evidence>
<keyword evidence="1" id="KW-0999">Mitochondrion inner membrane</keyword>
<dbReference type="STRING" id="1890683.A0A427Y827"/>
<comment type="subcellular location">
    <subcellularLocation>
        <location evidence="1">Mitochondrion inner membrane</location>
    </subcellularLocation>
</comment>
<dbReference type="GO" id="GO:0042407">
    <property type="term" value="P:cristae formation"/>
    <property type="evidence" value="ECO:0007669"/>
    <property type="project" value="InterPro"/>
</dbReference>
<feature type="region of interest" description="Disordered" evidence="2">
    <location>
        <begin position="29"/>
        <end position="53"/>
    </location>
</feature>
<comment type="function">
    <text evidence="1">Component of the MICOS complex, a large protein complex of the mitochondrial inner membrane that plays crucial roles in the maintenance of crista junctions, inner membrane architecture, and formation of contact sites to the outer membrane.</text>
</comment>
<protein>
    <recommendedName>
        <fullName evidence="1">MICOS complex subunit</fullName>
    </recommendedName>
</protein>
<gene>
    <name evidence="3" type="ORF">EHS25_003150</name>
</gene>
<dbReference type="EMBL" id="RSCD01000017">
    <property type="protein sequence ID" value="RSH87241.1"/>
    <property type="molecule type" value="Genomic_DNA"/>
</dbReference>
<accession>A0A427Y827</accession>
<dbReference type="PANTHER" id="PTHR28268:SF1">
    <property type="entry name" value="MICOS SUBUNIT MIC26"/>
    <property type="match status" value="1"/>
</dbReference>
<dbReference type="Proteomes" id="UP000279259">
    <property type="component" value="Unassembled WGS sequence"/>
</dbReference>
<name>A0A427Y827_9TREE</name>
<dbReference type="GO" id="GO:0061617">
    <property type="term" value="C:MICOS complex"/>
    <property type="evidence" value="ECO:0007669"/>
    <property type="project" value="UniProtKB-UniRule"/>
</dbReference>
<keyword evidence="1" id="KW-0496">Mitochondrion</keyword>
<dbReference type="GO" id="GO:0044284">
    <property type="term" value="C:mitochondrial crista junction"/>
    <property type="evidence" value="ECO:0007669"/>
    <property type="project" value="TreeGrafter"/>
</dbReference>
<evidence type="ECO:0000256" key="1">
    <source>
        <dbReference type="RuleBase" id="RU363021"/>
    </source>
</evidence>
<organism evidence="3 4">
    <name type="scientific">Saitozyma podzolica</name>
    <dbReference type="NCBI Taxonomy" id="1890683"/>
    <lineage>
        <taxon>Eukaryota</taxon>
        <taxon>Fungi</taxon>
        <taxon>Dikarya</taxon>
        <taxon>Basidiomycota</taxon>
        <taxon>Agaricomycotina</taxon>
        <taxon>Tremellomycetes</taxon>
        <taxon>Tremellales</taxon>
        <taxon>Trimorphomycetaceae</taxon>
        <taxon>Saitozyma</taxon>
    </lineage>
</organism>
<dbReference type="AlphaFoldDB" id="A0A427Y827"/>
<sequence>MASFSRRLLRGSIPATVVGTTLFVTSQSLSADEGAPSPAGTVRCGRTPSGDKLPIYPTADADRPVTLIEAPHPLTPYIAQARETTTDALSGAGKYVEAGVSKWIGFERKVEKEVRSVVAQDEPLTPGIIYVLIAGLTGSVITRNRSFPIRWLAPPLFTVAAAPYFLPKTSHNIRAYLSDLEDKHFPELAARQDRFLSTASSHLEMTLDRLRGAEEGARVWGAKAVEGVENATGLRVADAVRKGQDKVEKEKAKLQGIAEQKLETVGYVVEQRPVAEIVRPAEEDKASAPAKRLV</sequence>
<reference evidence="3 4" key="1">
    <citation type="submission" date="2018-11" db="EMBL/GenBank/DDBJ databases">
        <title>Genome sequence of Saitozyma podzolica DSM 27192.</title>
        <authorList>
            <person name="Aliyu H."/>
            <person name="Gorte O."/>
            <person name="Ochsenreither K."/>
        </authorList>
    </citation>
    <scope>NUCLEOTIDE SEQUENCE [LARGE SCALE GENOMIC DNA]</scope>
    <source>
        <strain evidence="3 4">DSM 27192</strain>
    </source>
</reference>
<dbReference type="Pfam" id="PF09769">
    <property type="entry name" value="ApoO"/>
    <property type="match status" value="1"/>
</dbReference>
<comment type="caution">
    <text evidence="3">The sequence shown here is derived from an EMBL/GenBank/DDBJ whole genome shotgun (WGS) entry which is preliminary data.</text>
</comment>
<keyword evidence="1" id="KW-0472">Membrane</keyword>
<evidence type="ECO:0000256" key="2">
    <source>
        <dbReference type="SAM" id="MobiDB-lite"/>
    </source>
</evidence>
<comment type="subunit">
    <text evidence="1">Component of the mitochondrial contact site and cristae organizing system (MICOS) complex.</text>
</comment>
<dbReference type="InterPro" id="IPR033181">
    <property type="entry name" value="Mic26_fungi"/>
</dbReference>
<keyword evidence="4" id="KW-1185">Reference proteome</keyword>
<dbReference type="OrthoDB" id="2399148at2759"/>
<dbReference type="InterPro" id="IPR019166">
    <property type="entry name" value="MIC26/MIC27"/>
</dbReference>